<organism evidence="2 3">
    <name type="scientific">Nocardioides jishulii</name>
    <dbReference type="NCBI Taxonomy" id="2575440"/>
    <lineage>
        <taxon>Bacteria</taxon>
        <taxon>Bacillati</taxon>
        <taxon>Actinomycetota</taxon>
        <taxon>Actinomycetes</taxon>
        <taxon>Propionibacteriales</taxon>
        <taxon>Nocardioidaceae</taxon>
        <taxon>Nocardioides</taxon>
    </lineage>
</organism>
<protein>
    <submittedName>
        <fullName evidence="2">Uncharacterized protein</fullName>
    </submittedName>
</protein>
<comment type="caution">
    <text evidence="2">The sequence shown here is derived from an EMBL/GenBank/DDBJ whole genome shotgun (WGS) entry which is preliminary data.</text>
</comment>
<evidence type="ECO:0000256" key="1">
    <source>
        <dbReference type="SAM" id="MobiDB-lite"/>
    </source>
</evidence>
<dbReference type="RefSeq" id="WP_137066110.1">
    <property type="nucleotide sequence ID" value="NZ_CP040748.1"/>
</dbReference>
<dbReference type="Pfam" id="PF21853">
    <property type="entry name" value="DUF6912"/>
    <property type="match status" value="1"/>
</dbReference>
<feature type="region of interest" description="Disordered" evidence="1">
    <location>
        <begin position="87"/>
        <end position="109"/>
    </location>
</feature>
<dbReference type="OrthoDB" id="3214389at2"/>
<proteinExistence type="predicted"/>
<dbReference type="Proteomes" id="UP000307808">
    <property type="component" value="Unassembled WGS sequence"/>
</dbReference>
<keyword evidence="3" id="KW-1185">Reference proteome</keyword>
<sequence>MSVRVYLPTTRAGLAALVTGDGWQERRVSEGAEPVIAAGDSEDEEYSALMTAADASTALYDVTGEPGRRRVVVVAEVASADAPVTRDDVASVHLDTEDRTPDADPDDDLAWFAPEELTHLL</sequence>
<evidence type="ECO:0000313" key="3">
    <source>
        <dbReference type="Proteomes" id="UP000307808"/>
    </source>
</evidence>
<dbReference type="EMBL" id="SZPY01000003">
    <property type="protein sequence ID" value="TKI61271.1"/>
    <property type="molecule type" value="Genomic_DNA"/>
</dbReference>
<gene>
    <name evidence="2" type="ORF">FC770_10580</name>
</gene>
<feature type="compositionally biased region" description="Basic and acidic residues" evidence="1">
    <location>
        <begin position="87"/>
        <end position="102"/>
    </location>
</feature>
<dbReference type="AlphaFoldDB" id="A0A4U2YNA8"/>
<name>A0A4U2YNA8_9ACTN</name>
<evidence type="ECO:0000313" key="2">
    <source>
        <dbReference type="EMBL" id="TKI61271.1"/>
    </source>
</evidence>
<dbReference type="InterPro" id="IPR054206">
    <property type="entry name" value="DUF6912"/>
</dbReference>
<reference evidence="2 3" key="1">
    <citation type="submission" date="2019-04" db="EMBL/GenBank/DDBJ databases">
        <authorList>
            <person name="Dong K."/>
        </authorList>
    </citation>
    <scope>NUCLEOTIDE SEQUENCE [LARGE SCALE GENOMIC DNA]</scope>
    <source>
        <strain evidence="3">dk3543</strain>
    </source>
</reference>
<accession>A0A4U2YNA8</accession>